<accession>A0A737Y357</accession>
<dbReference type="EMBL" id="DAATHJ010000037">
    <property type="protein sequence ID" value="HAE8612653.1"/>
    <property type="molecule type" value="Genomic_DNA"/>
</dbReference>
<proteinExistence type="predicted"/>
<comment type="caution">
    <text evidence="2">The sequence shown here is derived from an EMBL/GenBank/DDBJ whole genome shotgun (WGS) entry which is preliminary data.</text>
</comment>
<reference evidence="2" key="2">
    <citation type="submission" date="2018-07" db="EMBL/GenBank/DDBJ databases">
        <authorList>
            <consortium name="NCBI Pathogen Detection Project"/>
        </authorList>
    </citation>
    <scope>NUCLEOTIDE SEQUENCE</scope>
    <source>
        <strain evidence="2">165-86</strain>
    </source>
</reference>
<name>A0A737Y357_SALER</name>
<sequence length="76" mass="8625">MSMYKSGFPNGRPAGNMASSKPKIEVQGKEVNGEILYYFYYAGTNNLYEGDPKAPYKDKTIANMKCHNLNIQLRKE</sequence>
<reference evidence="2" key="1">
    <citation type="journal article" date="2018" name="Genome Biol.">
        <title>SKESA: strategic k-mer extension for scrupulous assemblies.</title>
        <authorList>
            <person name="Souvorov A."/>
            <person name="Agarwala R."/>
            <person name="Lipman D.J."/>
        </authorList>
    </citation>
    <scope>NUCLEOTIDE SEQUENCE</scope>
    <source>
        <strain evidence="2">165-86</strain>
    </source>
</reference>
<organism evidence="2">
    <name type="scientific">Salmonella enterica subsp. salamae serovar 30:1,z28:z6</name>
    <dbReference type="NCBI Taxonomy" id="1967615"/>
    <lineage>
        <taxon>Bacteria</taxon>
        <taxon>Pseudomonadati</taxon>
        <taxon>Pseudomonadota</taxon>
        <taxon>Gammaproteobacteria</taxon>
        <taxon>Enterobacterales</taxon>
        <taxon>Enterobacteriaceae</taxon>
        <taxon>Salmonella</taxon>
    </lineage>
</organism>
<protein>
    <submittedName>
        <fullName evidence="2">Uncharacterized protein</fullName>
    </submittedName>
</protein>
<evidence type="ECO:0000256" key="1">
    <source>
        <dbReference type="SAM" id="MobiDB-lite"/>
    </source>
</evidence>
<evidence type="ECO:0000313" key="2">
    <source>
        <dbReference type="EMBL" id="HAE8612653.1"/>
    </source>
</evidence>
<gene>
    <name evidence="2" type="ORF">G4W81_004373</name>
</gene>
<dbReference type="AlphaFoldDB" id="A0A737Y357"/>
<feature type="region of interest" description="Disordered" evidence="1">
    <location>
        <begin position="1"/>
        <end position="24"/>
    </location>
</feature>